<dbReference type="EMBL" id="JABEZY010000005">
    <property type="protein sequence ID" value="MBA0737719.1"/>
    <property type="molecule type" value="Genomic_DNA"/>
</dbReference>
<evidence type="ECO:0000259" key="1">
    <source>
        <dbReference type="PROSITE" id="PS50011"/>
    </source>
</evidence>
<dbReference type="Pfam" id="PF00069">
    <property type="entry name" value="Pkinase"/>
    <property type="match status" value="1"/>
</dbReference>
<dbReference type="PANTHER" id="PTHR46699:SF1">
    <property type="entry name" value="SERINE_THREONINE-PROTEIN KINASE STN8, CHLOROPLASTIC"/>
    <property type="match status" value="1"/>
</dbReference>
<sequence>MASLLCPTSATVQQNHRVLCFSPLKSISQVNHLSLTKRHKNTTARCNAFDSLQQSLSQFPVVKSEFESVTGELNEVQKWGFIVFAGLTWIYLTARPGVLVGAIDAYLLAPLQLGLDSLIGRRSLKRSDFLVGDKLGEGSFGIVYSGVIVPKNASLEDRLPKRGKAKKALVDDDRFKEKVILKKVKVGVQGAEECGDYEEWFNYRLSRAAPETCAEFLGSFVADQTNSQFVKGGKWLVWKFEGDRTLADYMKDRSFPLNIESVMFGRVLQGVESVKRNALIIKQILRQIITSLKKIHDTGIVHRDVKPANIVVTKRGQIKLIDFGAATDLRIGKNYVPNRGLLDPDYCPPELYLNSPDLFDMYSAGIVLLQMAIPSLRSPAYLKNFNSEIKAVQYDLNKWRERTRLRPDFTILDLESGRGWDLATKLISERGSLRRGRLSAAAALRHPYFLLGGDQAAAVLSKFGF</sequence>
<dbReference type="Proteomes" id="UP000593579">
    <property type="component" value="Unassembled WGS sequence"/>
</dbReference>
<dbReference type="PANTHER" id="PTHR46699">
    <property type="entry name" value="SERINE/THREONINE-PROTEIN KINASE STN8, CHLOROPLASTIC-RELATED"/>
    <property type="match status" value="1"/>
</dbReference>
<dbReference type="InterPro" id="IPR011009">
    <property type="entry name" value="Kinase-like_dom_sf"/>
</dbReference>
<feature type="domain" description="Protein kinase" evidence="1">
    <location>
        <begin position="129"/>
        <end position="449"/>
    </location>
</feature>
<dbReference type="AlphaFoldDB" id="A0A7J9BNH0"/>
<evidence type="ECO:0000313" key="2">
    <source>
        <dbReference type="EMBL" id="MBA0737719.1"/>
    </source>
</evidence>
<protein>
    <recommendedName>
        <fullName evidence="1">Protein kinase domain-containing protein</fullName>
    </recommendedName>
</protein>
<dbReference type="GO" id="GO:0005524">
    <property type="term" value="F:ATP binding"/>
    <property type="evidence" value="ECO:0007669"/>
    <property type="project" value="InterPro"/>
</dbReference>
<reference evidence="2 3" key="1">
    <citation type="journal article" date="2019" name="Genome Biol. Evol.">
        <title>Insights into the evolution of the New World diploid cottons (Gossypium, subgenus Houzingenia) based on genome sequencing.</title>
        <authorList>
            <person name="Grover C.E."/>
            <person name="Arick M.A. 2nd"/>
            <person name="Thrash A."/>
            <person name="Conover J.L."/>
            <person name="Sanders W.S."/>
            <person name="Peterson D.G."/>
            <person name="Frelichowski J.E."/>
            <person name="Scheffler J.A."/>
            <person name="Scheffler B.E."/>
            <person name="Wendel J.F."/>
        </authorList>
    </citation>
    <scope>NUCLEOTIDE SEQUENCE [LARGE SCALE GENOMIC DNA]</scope>
    <source>
        <strain evidence="2">5</strain>
        <tissue evidence="2">Leaf</tissue>
    </source>
</reference>
<comment type="caution">
    <text evidence="2">The sequence shown here is derived from an EMBL/GenBank/DDBJ whole genome shotgun (WGS) entry which is preliminary data.</text>
</comment>
<dbReference type="OrthoDB" id="10252171at2759"/>
<proteinExistence type="predicted"/>
<keyword evidence="3" id="KW-1185">Reference proteome</keyword>
<dbReference type="SMART" id="SM00220">
    <property type="entry name" value="S_TKc"/>
    <property type="match status" value="1"/>
</dbReference>
<dbReference type="Gene3D" id="3.30.200.20">
    <property type="entry name" value="Phosphorylase Kinase, domain 1"/>
    <property type="match status" value="1"/>
</dbReference>
<name>A0A7J9BNH0_GOSGO</name>
<dbReference type="GO" id="GO:0004672">
    <property type="term" value="F:protein kinase activity"/>
    <property type="evidence" value="ECO:0007669"/>
    <property type="project" value="InterPro"/>
</dbReference>
<dbReference type="Gene3D" id="1.10.510.10">
    <property type="entry name" value="Transferase(Phosphotransferase) domain 1"/>
    <property type="match status" value="1"/>
</dbReference>
<dbReference type="SUPFAM" id="SSF56112">
    <property type="entry name" value="Protein kinase-like (PK-like)"/>
    <property type="match status" value="1"/>
</dbReference>
<dbReference type="PROSITE" id="PS50011">
    <property type="entry name" value="PROTEIN_KINASE_DOM"/>
    <property type="match status" value="1"/>
</dbReference>
<dbReference type="PROSITE" id="PS00108">
    <property type="entry name" value="PROTEIN_KINASE_ST"/>
    <property type="match status" value="1"/>
</dbReference>
<accession>A0A7J9BNH0</accession>
<gene>
    <name evidence="2" type="ORF">Gogos_011170</name>
</gene>
<organism evidence="2 3">
    <name type="scientific">Gossypium gossypioides</name>
    <name type="common">Mexican cotton</name>
    <name type="synonym">Selera gossypioides</name>
    <dbReference type="NCBI Taxonomy" id="34282"/>
    <lineage>
        <taxon>Eukaryota</taxon>
        <taxon>Viridiplantae</taxon>
        <taxon>Streptophyta</taxon>
        <taxon>Embryophyta</taxon>
        <taxon>Tracheophyta</taxon>
        <taxon>Spermatophyta</taxon>
        <taxon>Magnoliopsida</taxon>
        <taxon>eudicotyledons</taxon>
        <taxon>Gunneridae</taxon>
        <taxon>Pentapetalae</taxon>
        <taxon>rosids</taxon>
        <taxon>malvids</taxon>
        <taxon>Malvales</taxon>
        <taxon>Malvaceae</taxon>
        <taxon>Malvoideae</taxon>
        <taxon>Gossypium</taxon>
    </lineage>
</organism>
<dbReference type="InterPro" id="IPR008271">
    <property type="entry name" value="Ser/Thr_kinase_AS"/>
</dbReference>
<dbReference type="InterPro" id="IPR000719">
    <property type="entry name" value="Prot_kinase_dom"/>
</dbReference>
<evidence type="ECO:0000313" key="3">
    <source>
        <dbReference type="Proteomes" id="UP000593579"/>
    </source>
</evidence>